<dbReference type="GO" id="GO:0005770">
    <property type="term" value="C:late endosome"/>
    <property type="evidence" value="ECO:0007669"/>
    <property type="project" value="UniProtKB-SubCell"/>
</dbReference>
<dbReference type="GO" id="GO:0015031">
    <property type="term" value="P:protein transport"/>
    <property type="evidence" value="ECO:0007669"/>
    <property type="project" value="TreeGrafter"/>
</dbReference>
<dbReference type="InterPro" id="IPR042431">
    <property type="entry name" value="FAM45"/>
</dbReference>
<proteinExistence type="inferred from homology"/>
<dbReference type="EMBL" id="JALNTZ010000008">
    <property type="protein sequence ID" value="KAJ3643564.1"/>
    <property type="molecule type" value="Genomic_DNA"/>
</dbReference>
<evidence type="ECO:0000256" key="2">
    <source>
        <dbReference type="ARBA" id="ARBA00008641"/>
    </source>
</evidence>
<gene>
    <name evidence="6" type="ORF">Zmor_026266</name>
</gene>
<evidence type="ECO:0000313" key="7">
    <source>
        <dbReference type="Proteomes" id="UP001168821"/>
    </source>
</evidence>
<evidence type="ECO:0000313" key="6">
    <source>
        <dbReference type="EMBL" id="KAJ3643564.1"/>
    </source>
</evidence>
<dbReference type="PROSITE" id="PS50211">
    <property type="entry name" value="DENN"/>
    <property type="match status" value="1"/>
</dbReference>
<reference evidence="6" key="1">
    <citation type="journal article" date="2023" name="G3 (Bethesda)">
        <title>Whole genome assemblies of Zophobas morio and Tenebrio molitor.</title>
        <authorList>
            <person name="Kaur S."/>
            <person name="Stinson S.A."/>
            <person name="diCenzo G.C."/>
        </authorList>
    </citation>
    <scope>NUCLEOTIDE SEQUENCE</scope>
    <source>
        <strain evidence="6">QUZm001</strain>
    </source>
</reference>
<organism evidence="6 7">
    <name type="scientific">Zophobas morio</name>
    <dbReference type="NCBI Taxonomy" id="2755281"/>
    <lineage>
        <taxon>Eukaryota</taxon>
        <taxon>Metazoa</taxon>
        <taxon>Ecdysozoa</taxon>
        <taxon>Arthropoda</taxon>
        <taxon>Hexapoda</taxon>
        <taxon>Insecta</taxon>
        <taxon>Pterygota</taxon>
        <taxon>Neoptera</taxon>
        <taxon>Endopterygota</taxon>
        <taxon>Coleoptera</taxon>
        <taxon>Polyphaga</taxon>
        <taxon>Cucujiformia</taxon>
        <taxon>Tenebrionidae</taxon>
        <taxon>Zophobas</taxon>
    </lineage>
</organism>
<evidence type="ECO:0000256" key="1">
    <source>
        <dbReference type="ARBA" id="ARBA00004603"/>
    </source>
</evidence>
<dbReference type="GO" id="GO:0005085">
    <property type="term" value="F:guanyl-nucleotide exchange factor activity"/>
    <property type="evidence" value="ECO:0007669"/>
    <property type="project" value="UniProtKB-KW"/>
</dbReference>
<evidence type="ECO:0000259" key="5">
    <source>
        <dbReference type="PROSITE" id="PS50211"/>
    </source>
</evidence>
<keyword evidence="3" id="KW-0344">Guanine-nucleotide releasing factor</keyword>
<dbReference type="Proteomes" id="UP001168821">
    <property type="component" value="Unassembled WGS sequence"/>
</dbReference>
<evidence type="ECO:0000256" key="3">
    <source>
        <dbReference type="ARBA" id="ARBA00022658"/>
    </source>
</evidence>
<dbReference type="AlphaFoldDB" id="A0AA38HTR6"/>
<dbReference type="GO" id="GO:0031267">
    <property type="term" value="F:small GTPase binding"/>
    <property type="evidence" value="ECO:0007669"/>
    <property type="project" value="TreeGrafter"/>
</dbReference>
<comment type="similarity">
    <text evidence="2">Belongs to the DENND10 family.</text>
</comment>
<protein>
    <recommendedName>
        <fullName evidence="5">UDENN domain-containing protein</fullName>
    </recommendedName>
</protein>
<dbReference type="InterPro" id="IPR037516">
    <property type="entry name" value="Tripartite_DENN"/>
</dbReference>
<comment type="caution">
    <text evidence="6">The sequence shown here is derived from an EMBL/GenBank/DDBJ whole genome shotgun (WGS) entry which is preliminary data.</text>
</comment>
<dbReference type="GO" id="GO:2000641">
    <property type="term" value="P:regulation of early endosome to late endosome transport"/>
    <property type="evidence" value="ECO:0007669"/>
    <property type="project" value="TreeGrafter"/>
</dbReference>
<feature type="domain" description="UDENN" evidence="5">
    <location>
        <begin position="1"/>
        <end position="329"/>
    </location>
</feature>
<dbReference type="PANTHER" id="PTHR28544">
    <property type="entry name" value="PROTEIN FAM45A-RELATED"/>
    <property type="match status" value="1"/>
</dbReference>
<dbReference type="Pfam" id="PF08616">
    <property type="entry name" value="SPA"/>
    <property type="match status" value="1"/>
</dbReference>
<keyword evidence="4" id="KW-0967">Endosome</keyword>
<keyword evidence="7" id="KW-1185">Reference proteome</keyword>
<sequence>MTYTEKLISFHIIERENNKNFHTWTYPTITDDHKNYILQKCFCRNDTLRYTCRRNSNTWFYICEVSEKSFAVVILAKEFEPNKYKVLCDILAKKYSETRNPVDLVALYLNLYTSGGLHDNGTLFAGFKKFECATNIKELIRSFDLEIILLYNAILLKRRVVAFRGSPSGLLDDLWAIAHLVPCRKVEEYLHPVVENLSQLKGLSFFVAGTTDREFAKHEHLYDIFVDLDSKEIKISPKAEEIMGMTKTHKEIATFLVKLSTSDSSEAEINVQILQKTKELIHILQNLASVTTENNTKMITINELKSKKFHPNLENFLFNLALAENMMIL</sequence>
<evidence type="ECO:0000256" key="4">
    <source>
        <dbReference type="ARBA" id="ARBA00022753"/>
    </source>
</evidence>
<name>A0AA38HTR6_9CUCU</name>
<comment type="subcellular location">
    <subcellularLocation>
        <location evidence="1">Late endosome</location>
    </subcellularLocation>
</comment>
<dbReference type="PANTHER" id="PTHR28544:SF1">
    <property type="entry name" value="DENN DOMAIN-CONTAINING PROTEIN 10-RELATED"/>
    <property type="match status" value="1"/>
</dbReference>
<accession>A0AA38HTR6</accession>